<proteinExistence type="predicted"/>
<accession>N1QGG1</accession>
<dbReference type="GeneID" id="27898648"/>
<evidence type="ECO:0000313" key="3">
    <source>
        <dbReference type="Proteomes" id="UP000016931"/>
    </source>
</evidence>
<evidence type="ECO:0000256" key="1">
    <source>
        <dbReference type="SAM" id="MobiDB-lite"/>
    </source>
</evidence>
<keyword evidence="3" id="KW-1185">Reference proteome</keyword>
<evidence type="ECO:0000313" key="2">
    <source>
        <dbReference type="EMBL" id="EMF10937.1"/>
    </source>
</evidence>
<organism evidence="2 3">
    <name type="scientific">Sphaerulina musiva (strain SO2202)</name>
    <name type="common">Poplar stem canker fungus</name>
    <name type="synonym">Septoria musiva</name>
    <dbReference type="NCBI Taxonomy" id="692275"/>
    <lineage>
        <taxon>Eukaryota</taxon>
        <taxon>Fungi</taxon>
        <taxon>Dikarya</taxon>
        <taxon>Ascomycota</taxon>
        <taxon>Pezizomycotina</taxon>
        <taxon>Dothideomycetes</taxon>
        <taxon>Dothideomycetidae</taxon>
        <taxon>Mycosphaerellales</taxon>
        <taxon>Mycosphaerellaceae</taxon>
        <taxon>Sphaerulina</taxon>
    </lineage>
</organism>
<dbReference type="Proteomes" id="UP000016931">
    <property type="component" value="Unassembled WGS sequence"/>
</dbReference>
<feature type="compositionally biased region" description="Basic and acidic residues" evidence="1">
    <location>
        <begin position="22"/>
        <end position="35"/>
    </location>
</feature>
<gene>
    <name evidence="2" type="ORF">SEPMUDRAFT_119448</name>
</gene>
<dbReference type="AlphaFoldDB" id="N1QGG1"/>
<sequence>MARSMPNTLAPGLQPGTVSSDAPKRTSEHLGEVEKRRPRRGRTCVRWIDWEEAIGRKLMDASGAQEEPETLVEA</sequence>
<dbReference type="RefSeq" id="XP_016759058.1">
    <property type="nucleotide sequence ID" value="XM_016901511.1"/>
</dbReference>
<feature type="region of interest" description="Disordered" evidence="1">
    <location>
        <begin position="1"/>
        <end position="41"/>
    </location>
</feature>
<protein>
    <submittedName>
        <fullName evidence="2">Uncharacterized protein</fullName>
    </submittedName>
</protein>
<dbReference type="HOGENOM" id="CLU_2689392_0_0_1"/>
<dbReference type="EMBL" id="KB456267">
    <property type="protein sequence ID" value="EMF10937.1"/>
    <property type="molecule type" value="Genomic_DNA"/>
</dbReference>
<name>N1QGG1_SPHMS</name>
<reference evidence="2 3" key="1">
    <citation type="journal article" date="2012" name="PLoS Pathog.">
        <title>Diverse lifestyles and strategies of plant pathogenesis encoded in the genomes of eighteen Dothideomycetes fungi.</title>
        <authorList>
            <person name="Ohm R.A."/>
            <person name="Feau N."/>
            <person name="Henrissat B."/>
            <person name="Schoch C.L."/>
            <person name="Horwitz B.A."/>
            <person name="Barry K.W."/>
            <person name="Condon B.J."/>
            <person name="Copeland A.C."/>
            <person name="Dhillon B."/>
            <person name="Glaser F."/>
            <person name="Hesse C.N."/>
            <person name="Kosti I."/>
            <person name="LaButti K."/>
            <person name="Lindquist E.A."/>
            <person name="Lucas S."/>
            <person name="Salamov A.A."/>
            <person name="Bradshaw R.E."/>
            <person name="Ciuffetti L."/>
            <person name="Hamelin R.C."/>
            <person name="Kema G.H.J."/>
            <person name="Lawrence C."/>
            <person name="Scott J.A."/>
            <person name="Spatafora J.W."/>
            <person name="Turgeon B.G."/>
            <person name="de Wit P.J.G.M."/>
            <person name="Zhong S."/>
            <person name="Goodwin S.B."/>
            <person name="Grigoriev I.V."/>
        </authorList>
    </citation>
    <scope>NUCLEOTIDE SEQUENCE [LARGE SCALE GENOMIC DNA]</scope>
    <source>
        <strain evidence="2 3">SO2202</strain>
    </source>
</reference>